<accession>A0A8K0E649</accession>
<dbReference type="SUPFAM" id="SSF53756">
    <property type="entry name" value="UDP-Glycosyltransferase/glycogen phosphorylase"/>
    <property type="match status" value="1"/>
</dbReference>
<dbReference type="InterPro" id="IPR002213">
    <property type="entry name" value="UDP_glucos_trans"/>
</dbReference>
<evidence type="ECO:0000256" key="1">
    <source>
        <dbReference type="ARBA" id="ARBA00009995"/>
    </source>
</evidence>
<keyword evidence="2" id="KW-0328">Glycosyltransferase</keyword>
<dbReference type="CDD" id="cd03784">
    <property type="entry name" value="GT1_Gtf-like"/>
    <property type="match status" value="1"/>
</dbReference>
<comment type="similarity">
    <text evidence="1">Belongs to the UDP-glycosyltransferase family.</text>
</comment>
<dbReference type="FunFam" id="3.40.50.2000:FF:000051">
    <property type="entry name" value="Glycosyltransferase"/>
    <property type="match status" value="1"/>
</dbReference>
<reference evidence="4" key="1">
    <citation type="submission" date="2020-03" db="EMBL/GenBank/DDBJ databases">
        <title>A high-quality chromosome-level genome assembly of a woody plant with both climbing and erect habits, Rhamnella rubrinervis.</title>
        <authorList>
            <person name="Lu Z."/>
            <person name="Yang Y."/>
            <person name="Zhu X."/>
            <person name="Sun Y."/>
        </authorList>
    </citation>
    <scope>NUCLEOTIDE SEQUENCE</scope>
    <source>
        <strain evidence="4">BYM</strain>
        <tissue evidence="4">Leaf</tissue>
    </source>
</reference>
<organism evidence="4 5">
    <name type="scientific">Rhamnella rubrinervis</name>
    <dbReference type="NCBI Taxonomy" id="2594499"/>
    <lineage>
        <taxon>Eukaryota</taxon>
        <taxon>Viridiplantae</taxon>
        <taxon>Streptophyta</taxon>
        <taxon>Embryophyta</taxon>
        <taxon>Tracheophyta</taxon>
        <taxon>Spermatophyta</taxon>
        <taxon>Magnoliopsida</taxon>
        <taxon>eudicotyledons</taxon>
        <taxon>Gunneridae</taxon>
        <taxon>Pentapetalae</taxon>
        <taxon>rosids</taxon>
        <taxon>fabids</taxon>
        <taxon>Rosales</taxon>
        <taxon>Rhamnaceae</taxon>
        <taxon>rhamnoid group</taxon>
        <taxon>Rhamneae</taxon>
        <taxon>Rhamnella</taxon>
    </lineage>
</organism>
<keyword evidence="5" id="KW-1185">Reference proteome</keyword>
<dbReference type="PANTHER" id="PTHR48045">
    <property type="entry name" value="UDP-GLYCOSYLTRANSFERASE 72B1"/>
    <property type="match status" value="1"/>
</dbReference>
<evidence type="ECO:0000313" key="5">
    <source>
        <dbReference type="Proteomes" id="UP000796880"/>
    </source>
</evidence>
<evidence type="ECO:0000313" key="4">
    <source>
        <dbReference type="EMBL" id="KAF3440074.1"/>
    </source>
</evidence>
<dbReference type="FunFam" id="3.40.50.2000:FF:000054">
    <property type="entry name" value="Glycosyltransferase"/>
    <property type="match status" value="1"/>
</dbReference>
<evidence type="ECO:0000256" key="3">
    <source>
        <dbReference type="ARBA" id="ARBA00022679"/>
    </source>
</evidence>
<protein>
    <recommendedName>
        <fullName evidence="6">Glycosyltransferase</fullName>
    </recommendedName>
</protein>
<dbReference type="PANTHER" id="PTHR48045:SF11">
    <property type="entry name" value="UDP-GLYCOSYLTRANSFERASE 72B1"/>
    <property type="match status" value="1"/>
</dbReference>
<keyword evidence="3" id="KW-0808">Transferase</keyword>
<proteinExistence type="inferred from homology"/>
<sequence length="475" mass="51661">MNQSKSHIVILPSVGISHLIPFVEFAKRLVSQHNNFHVTCIIPTNGPPPQIAKAIVEALPTTIDAIFLPPVSFDDLVANPLAPLTLTVSRSLSSIRNVLESLLSKTHVAAFLTNFFGIDSLDVVKELNIPSYIFFPSPATVLSLFLHLPKLDESLSSEIRYLPETMKIPGCIPIPAEDFPGGGTFQDRKGDSFKRFLHIGKRISSVEGIIVNSFTDMESGVIIALQDGAGANNPPVYPTGPLVQTGSSSEEDRSGCLRWLDNQPLGSVLYVSFGSGGTLSRAQLCELALGLEMSEQKFLWVVRRPNDESPSAAYLSDKSQFDPSDVLPSGFLERTEGQGLVVTSWVPQTQILSHGAIGGFLTHCGWNSTLECVVFGVPQIVWPLFAEQKMNALILVEDKKVALRPKANENGFVEREEIAKVVKELMEGEEGKRLGQRMGDLKEAAARALSKDGSSTASLSELASKWENVEAPKVE</sequence>
<dbReference type="GO" id="GO:0008194">
    <property type="term" value="F:UDP-glycosyltransferase activity"/>
    <property type="evidence" value="ECO:0007669"/>
    <property type="project" value="InterPro"/>
</dbReference>
<name>A0A8K0E649_9ROSA</name>
<evidence type="ECO:0008006" key="6">
    <source>
        <dbReference type="Google" id="ProtNLM"/>
    </source>
</evidence>
<comment type="caution">
    <text evidence="4">The sequence shown here is derived from an EMBL/GenBank/DDBJ whole genome shotgun (WGS) entry which is preliminary data.</text>
</comment>
<dbReference type="Gene3D" id="3.40.50.2000">
    <property type="entry name" value="Glycogen Phosphorylase B"/>
    <property type="match status" value="2"/>
</dbReference>
<gene>
    <name evidence="4" type="ORF">FNV43_RR18352</name>
</gene>
<dbReference type="Pfam" id="PF00201">
    <property type="entry name" value="UDPGT"/>
    <property type="match status" value="1"/>
</dbReference>
<evidence type="ECO:0000256" key="2">
    <source>
        <dbReference type="ARBA" id="ARBA00022676"/>
    </source>
</evidence>
<dbReference type="EMBL" id="VOIH02000008">
    <property type="protein sequence ID" value="KAF3440074.1"/>
    <property type="molecule type" value="Genomic_DNA"/>
</dbReference>
<dbReference type="OrthoDB" id="5835829at2759"/>
<dbReference type="AlphaFoldDB" id="A0A8K0E649"/>
<dbReference type="Proteomes" id="UP000796880">
    <property type="component" value="Unassembled WGS sequence"/>
</dbReference>